<comment type="caution">
    <text evidence="3">The sequence shown here is derived from an EMBL/GenBank/DDBJ whole genome shotgun (WGS) entry which is preliminary data.</text>
</comment>
<reference evidence="3" key="1">
    <citation type="submission" date="2021-02" db="EMBL/GenBank/DDBJ databases">
        <authorList>
            <person name="Nowell W R."/>
        </authorList>
    </citation>
    <scope>NUCLEOTIDE SEQUENCE</scope>
</reference>
<evidence type="ECO:0000313" key="4">
    <source>
        <dbReference type="Proteomes" id="UP000663824"/>
    </source>
</evidence>
<feature type="compositionally biased region" description="Polar residues" evidence="1">
    <location>
        <begin position="153"/>
        <end position="187"/>
    </location>
</feature>
<gene>
    <name evidence="2" type="ORF">CJN711_LOCUS14970</name>
    <name evidence="3" type="ORF">MBJ925_LOCUS28789</name>
</gene>
<name>A0A816WQ98_9BILA</name>
<evidence type="ECO:0000256" key="1">
    <source>
        <dbReference type="SAM" id="MobiDB-lite"/>
    </source>
</evidence>
<dbReference type="Proteomes" id="UP000663824">
    <property type="component" value="Unassembled WGS sequence"/>
</dbReference>
<sequence>MTSQDNSLFEDKNIQRFDADTIKNRYGNNWRNFASNVREITQPDGSIIKEYIIEDPTLLEQIKSSSEPMDSALSTTISDDEQQRQSLKNKFAQIKANFEQKPISNVMGSPLTASTHSNNTTARENTRKQTDALYARHRRASNESIPIQRINFDNNNSVRTPNQSINTHDSYQRSQSIATETSKTNSLRRLESADEADEEVRRIHRQGEAIRRHKEQFTPILSTNDISHQPRVQYEILDEDGNLLNIDGVQDLIKMPGVHAREVPQPDGTIIKEYIIDDPKLLSKYHSQQQKSPITSSYHQHQINSEEPPPPPPRIPLRSSILFRQGTSSNNDNFSHNIQQIHVLEPQRHYEYLTRTGRRVQFLITNSNSFNRQLINDSDIRELAHAINGRLAPSSTTIVQHQHQEQEQDQNQQQLSTQTSFNLPKHWNSSVDFTQRKRIGSDTQLYSDNANNDVRLIPTDISRSISHGGLNQGSYISQNHQQVSNEPVNNWNTYRCQDPHSEIKNQHYQKNETFQTSSQFLPPQPITRSMHSPPINTNHMQVSYQQSIAYPYQGQQQHGVRILNDFNQQRTPIIFDQHNRIST</sequence>
<accession>A0A816WQ98</accession>
<feature type="region of interest" description="Disordered" evidence="1">
    <location>
        <begin position="397"/>
        <end position="417"/>
    </location>
</feature>
<feature type="region of interest" description="Disordered" evidence="1">
    <location>
        <begin position="285"/>
        <end position="318"/>
    </location>
</feature>
<feature type="region of interest" description="Disordered" evidence="1">
    <location>
        <begin position="514"/>
        <end position="537"/>
    </location>
</feature>
<dbReference type="EMBL" id="CAJNRE010015437">
    <property type="protein sequence ID" value="CAF2137114.1"/>
    <property type="molecule type" value="Genomic_DNA"/>
</dbReference>
<feature type="compositionally biased region" description="Polar residues" evidence="1">
    <location>
        <begin position="105"/>
        <end position="123"/>
    </location>
</feature>
<feature type="region of interest" description="Disordered" evidence="1">
    <location>
        <begin position="105"/>
        <end position="127"/>
    </location>
</feature>
<feature type="region of interest" description="Disordered" evidence="1">
    <location>
        <begin position="153"/>
        <end position="193"/>
    </location>
</feature>
<proteinExistence type="predicted"/>
<protein>
    <submittedName>
        <fullName evidence="3">Uncharacterized protein</fullName>
    </submittedName>
</protein>
<dbReference type="EMBL" id="CAJNOV010006808">
    <property type="protein sequence ID" value="CAF1260759.1"/>
    <property type="molecule type" value="Genomic_DNA"/>
</dbReference>
<organism evidence="3 4">
    <name type="scientific">Rotaria magnacalcarata</name>
    <dbReference type="NCBI Taxonomy" id="392030"/>
    <lineage>
        <taxon>Eukaryota</taxon>
        <taxon>Metazoa</taxon>
        <taxon>Spiralia</taxon>
        <taxon>Gnathifera</taxon>
        <taxon>Rotifera</taxon>
        <taxon>Eurotatoria</taxon>
        <taxon>Bdelloidea</taxon>
        <taxon>Philodinida</taxon>
        <taxon>Philodinidae</taxon>
        <taxon>Rotaria</taxon>
    </lineage>
</organism>
<evidence type="ECO:0000313" key="3">
    <source>
        <dbReference type="EMBL" id="CAF2137114.1"/>
    </source>
</evidence>
<evidence type="ECO:0000313" key="2">
    <source>
        <dbReference type="EMBL" id="CAF1260759.1"/>
    </source>
</evidence>
<dbReference type="AlphaFoldDB" id="A0A816WQ98"/>
<feature type="compositionally biased region" description="Polar residues" evidence="1">
    <location>
        <begin position="285"/>
        <end position="305"/>
    </location>
</feature>
<dbReference type="Proteomes" id="UP000663855">
    <property type="component" value="Unassembled WGS sequence"/>
</dbReference>